<dbReference type="HAMAP" id="MF_01642">
    <property type="entry name" value="DapL_aminotrans_1"/>
    <property type="match status" value="1"/>
</dbReference>
<feature type="binding site" evidence="9">
    <location>
        <position position="290"/>
    </location>
    <ligand>
        <name>pyridoxal 5'-phosphate</name>
        <dbReference type="ChEBI" id="CHEBI:597326"/>
    </ligand>
</feature>
<dbReference type="eggNOG" id="COG0436">
    <property type="taxonomic scope" value="Bacteria"/>
</dbReference>
<gene>
    <name evidence="9" type="primary">dapL</name>
    <name evidence="11" type="ordered locus">Spico_0778</name>
</gene>
<evidence type="ECO:0000256" key="2">
    <source>
        <dbReference type="ARBA" id="ARBA00004982"/>
    </source>
</evidence>
<comment type="subunit">
    <text evidence="9">Homodimer.</text>
</comment>
<feature type="binding site" evidence="9">
    <location>
        <position position="290"/>
    </location>
    <ligand>
        <name>substrate</name>
    </ligand>
</feature>
<feature type="binding site" evidence="9">
    <location>
        <position position="131"/>
    </location>
    <ligand>
        <name>substrate</name>
    </ligand>
</feature>
<evidence type="ECO:0000313" key="12">
    <source>
        <dbReference type="Proteomes" id="UP000007939"/>
    </source>
</evidence>
<organism evidence="11 12">
    <name type="scientific">Parasphaerochaeta coccoides (strain ATCC BAA-1237 / DSM 17374 / SPN1)</name>
    <name type="common">Sphaerochaeta coccoides</name>
    <dbReference type="NCBI Taxonomy" id="760011"/>
    <lineage>
        <taxon>Bacteria</taxon>
        <taxon>Pseudomonadati</taxon>
        <taxon>Spirochaetota</taxon>
        <taxon>Spirochaetia</taxon>
        <taxon>Spirochaetales</taxon>
        <taxon>Sphaerochaetaceae</taxon>
        <taxon>Parasphaerochaeta</taxon>
    </lineage>
</organism>
<evidence type="ECO:0000256" key="6">
    <source>
        <dbReference type="ARBA" id="ARBA00022679"/>
    </source>
</evidence>
<keyword evidence="5 9" id="KW-0032">Aminotransferase</keyword>
<dbReference type="GO" id="GO:0030170">
    <property type="term" value="F:pyridoxal phosphate binding"/>
    <property type="evidence" value="ECO:0007669"/>
    <property type="project" value="UniProtKB-UniRule"/>
</dbReference>
<feature type="binding site" evidence="9">
    <location>
        <position position="15"/>
    </location>
    <ligand>
        <name>substrate</name>
    </ligand>
</feature>
<dbReference type="FunFam" id="3.40.640.10:FF:000099">
    <property type="entry name" value="LL-diaminopimelate aminotransferase, chloroplastic"/>
    <property type="match status" value="1"/>
</dbReference>
<comment type="pathway">
    <text evidence="2 9">Amino-acid biosynthesis; L-lysine biosynthesis via DAP pathway; LL-2,6-diaminopimelate from (S)-tetrahydrodipicolinate (aminotransferase route): step 1/1.</text>
</comment>
<dbReference type="RefSeq" id="WP_013739399.1">
    <property type="nucleotide sequence ID" value="NC_015436.1"/>
</dbReference>
<comment type="function">
    <text evidence="9">Involved in the synthesis of meso-diaminopimelate (m-DAP or DL-DAP), required for both lysine and peptidoglycan biosynthesis. Catalyzes the direct conversion of tetrahydrodipicolinate to LL-diaminopimelate.</text>
</comment>
<dbReference type="UniPathway" id="UPA00034">
    <property type="reaction ID" value="UER00466"/>
</dbReference>
<evidence type="ECO:0000256" key="7">
    <source>
        <dbReference type="ARBA" id="ARBA00022898"/>
    </source>
</evidence>
<comment type="cofactor">
    <cofactor evidence="1 9">
        <name>pyridoxal 5'-phosphate</name>
        <dbReference type="ChEBI" id="CHEBI:597326"/>
    </cofactor>
</comment>
<evidence type="ECO:0000256" key="3">
    <source>
        <dbReference type="ARBA" id="ARBA00013138"/>
    </source>
</evidence>
<sequence length="413" mass="45170">MASVNGEFRKLAAGYLFPEIKRRVNEWKALHPGVSVLSLGIGNTTEALSPAVVAAIKERAELLAHRETYTGYGDEQGEPTLREALSGYYKTLGVHLQPDEFFISDGAKADAANIQQLFDSHSVVAVQDPAYPVYVDSNVVAGRAGTYSQQEERYTNLVYLPCVEEKGFIPAVPARHVDLIYLCNPNNPTGAVATKSQLKDFVDYALEHKAVIIYDAAYSEYISDPNLPRSIYEISGAELCAIEINSFSKFSGFTGVRLGWTIVPKSLGCTDSAPGELHRMWFRRQSTFFNGASNLAQSGGLAALHGDGLAQSRSLVAYYKENARIIRQGLQAVGLTVHGGTDSPYVWTRVPKGMGSWEFFDLLLDQCHVVVTPGAGFGPSGEGYVRVSSYGHKEDVEAAMASIRRNLRKEDLE</sequence>
<evidence type="ECO:0000256" key="9">
    <source>
        <dbReference type="HAMAP-Rule" id="MF_01642"/>
    </source>
</evidence>
<feature type="domain" description="Aminotransferase class I/classII large" evidence="10">
    <location>
        <begin position="36"/>
        <end position="403"/>
    </location>
</feature>
<feature type="binding site" evidence="9">
    <location>
        <position position="187"/>
    </location>
    <ligand>
        <name>pyridoxal 5'-phosphate</name>
        <dbReference type="ChEBI" id="CHEBI:597326"/>
    </ligand>
</feature>
<dbReference type="NCBIfam" id="TIGR03542">
    <property type="entry name" value="DAPAT_plant"/>
    <property type="match status" value="1"/>
</dbReference>
<dbReference type="InterPro" id="IPR015421">
    <property type="entry name" value="PyrdxlP-dep_Trfase_major"/>
</dbReference>
<dbReference type="InterPro" id="IPR015422">
    <property type="entry name" value="PyrdxlP-dep_Trfase_small"/>
</dbReference>
<dbReference type="Proteomes" id="UP000007939">
    <property type="component" value="Chromosome"/>
</dbReference>
<keyword evidence="7 9" id="KW-0663">Pyridoxal phosphate</keyword>
<feature type="binding site" evidence="9">
    <location>
        <position position="108"/>
    </location>
    <ligand>
        <name>substrate</name>
    </ligand>
</feature>
<feature type="binding site" evidence="9">
    <location>
        <begin position="246"/>
        <end position="248"/>
    </location>
    <ligand>
        <name>pyridoxal 5'-phosphate</name>
        <dbReference type="ChEBI" id="CHEBI:597326"/>
    </ligand>
</feature>
<evidence type="ECO:0000256" key="8">
    <source>
        <dbReference type="ARBA" id="ARBA00051934"/>
    </source>
</evidence>
<dbReference type="Pfam" id="PF00155">
    <property type="entry name" value="Aminotran_1_2"/>
    <property type="match status" value="1"/>
</dbReference>
<dbReference type="EC" id="2.6.1.83" evidence="3 9"/>
<feature type="binding site" evidence="9">
    <location>
        <position position="72"/>
    </location>
    <ligand>
        <name>pyridoxal 5'-phosphate</name>
        <dbReference type="ChEBI" id="CHEBI:597326"/>
    </ligand>
</feature>
<dbReference type="AlphaFoldDB" id="F4GHA4"/>
<feature type="binding site" evidence="9">
    <location>
        <position position="386"/>
    </location>
    <ligand>
        <name>substrate</name>
    </ligand>
</feature>
<dbReference type="SUPFAM" id="SSF53383">
    <property type="entry name" value="PLP-dependent transferases"/>
    <property type="match status" value="1"/>
</dbReference>
<comment type="similarity">
    <text evidence="9">Belongs to the class-I pyridoxal-phosphate-dependent aminotransferase family. LL-diaminopimelate aminotransferase subfamily.</text>
</comment>
<evidence type="ECO:0000313" key="11">
    <source>
        <dbReference type="EMBL" id="AEC02003.1"/>
    </source>
</evidence>
<feature type="binding site" evidence="9">
    <location>
        <begin position="107"/>
        <end position="108"/>
    </location>
    <ligand>
        <name>pyridoxal 5'-phosphate</name>
        <dbReference type="ChEBI" id="CHEBI:597326"/>
    </ligand>
</feature>
<feature type="modified residue" description="N6-(pyridoxal phosphate)lysine" evidence="9">
    <location>
        <position position="249"/>
    </location>
</feature>
<comment type="catalytic activity">
    <reaction evidence="8 9">
        <text>(2S,6S)-2,6-diaminopimelate + 2-oxoglutarate = (S)-2,3,4,5-tetrahydrodipicolinate + L-glutamate + H2O + H(+)</text>
        <dbReference type="Rhea" id="RHEA:23988"/>
        <dbReference type="ChEBI" id="CHEBI:15377"/>
        <dbReference type="ChEBI" id="CHEBI:15378"/>
        <dbReference type="ChEBI" id="CHEBI:16810"/>
        <dbReference type="ChEBI" id="CHEBI:16845"/>
        <dbReference type="ChEBI" id="CHEBI:29985"/>
        <dbReference type="ChEBI" id="CHEBI:57609"/>
        <dbReference type="EC" id="2.6.1.83"/>
    </reaction>
</comment>
<name>F4GHA4_PARC1</name>
<feature type="binding site" evidence="9">
    <location>
        <position position="42"/>
    </location>
    <ligand>
        <name>substrate</name>
    </ligand>
</feature>
<protein>
    <recommendedName>
        <fullName evidence="4 9">LL-diaminopimelate aminotransferase</fullName>
        <shortName evidence="9">DAP-AT</shortName>
        <shortName evidence="9">DAP-aminotransferase</shortName>
        <shortName evidence="9">LL-DAP-aminotransferase</shortName>
        <ecNumber evidence="3 9">2.6.1.83</ecNumber>
    </recommendedName>
</protein>
<accession>F4GHA4</accession>
<dbReference type="STRING" id="760011.Spico_0778"/>
<dbReference type="InterPro" id="IPR015424">
    <property type="entry name" value="PyrdxlP-dep_Trfase"/>
</dbReference>
<feature type="binding site" evidence="9">
    <location>
        <position position="257"/>
    </location>
    <ligand>
        <name>pyridoxal 5'-phosphate</name>
        <dbReference type="ChEBI" id="CHEBI:597326"/>
    </ligand>
</feature>
<dbReference type="GO" id="GO:0033362">
    <property type="term" value="P:lysine biosynthetic process via diaminopimelate, diaminopimelate-aminotransferase pathway"/>
    <property type="evidence" value="ECO:0007669"/>
    <property type="project" value="UniProtKB-UniRule"/>
</dbReference>
<evidence type="ECO:0000256" key="1">
    <source>
        <dbReference type="ARBA" id="ARBA00001933"/>
    </source>
</evidence>
<feature type="binding site" evidence="9">
    <location>
        <position position="218"/>
    </location>
    <ligand>
        <name>pyridoxal 5'-phosphate</name>
        <dbReference type="ChEBI" id="CHEBI:597326"/>
    </ligand>
</feature>
<evidence type="ECO:0000256" key="5">
    <source>
        <dbReference type="ARBA" id="ARBA00022576"/>
    </source>
</evidence>
<dbReference type="OrthoDB" id="9813612at2"/>
<dbReference type="KEGG" id="scc:Spico_0778"/>
<feature type="binding site" evidence="9">
    <location>
        <position position="187"/>
    </location>
    <ligand>
        <name>substrate</name>
    </ligand>
</feature>
<dbReference type="CDD" id="cd00609">
    <property type="entry name" value="AAT_like"/>
    <property type="match status" value="1"/>
</dbReference>
<reference evidence="11 12" key="2">
    <citation type="journal article" date="2012" name="Stand. Genomic Sci.">
        <title>Complete genome sequence of the termite hindgut bacterium Spirochaeta coccoides type strain (SPN1(T)), reclassification in the genus Sphaerochaeta as Sphaerochaeta coccoides comb. nov. and emendations of the family Spirochaetaceae and the genus Sphaerochaeta.</title>
        <authorList>
            <person name="Abt B."/>
            <person name="Han C."/>
            <person name="Scheuner C."/>
            <person name="Lu M."/>
            <person name="Lapidus A."/>
            <person name="Nolan M."/>
            <person name="Lucas S."/>
            <person name="Hammon N."/>
            <person name="Deshpande S."/>
            <person name="Cheng J.F."/>
            <person name="Tapia R."/>
            <person name="Goodwin L.A."/>
            <person name="Pitluck S."/>
            <person name="Liolios K."/>
            <person name="Pagani I."/>
            <person name="Ivanova N."/>
            <person name="Mavromatis K."/>
            <person name="Mikhailova N."/>
            <person name="Huntemann M."/>
            <person name="Pati A."/>
            <person name="Chen A."/>
            <person name="Palaniappan K."/>
            <person name="Land M."/>
            <person name="Hauser L."/>
            <person name="Brambilla E.M."/>
            <person name="Rohde M."/>
            <person name="Spring S."/>
            <person name="Gronow S."/>
            <person name="Goker M."/>
            <person name="Woyke T."/>
            <person name="Bristow J."/>
            <person name="Eisen J.A."/>
            <person name="Markowitz V."/>
            <person name="Hugenholtz P."/>
            <person name="Kyrpides N.C."/>
            <person name="Klenk H.P."/>
            <person name="Detter J.C."/>
        </authorList>
    </citation>
    <scope>NUCLEOTIDE SEQUENCE [LARGE SCALE GENOMIC DNA]</scope>
    <source>
        <strain evidence="12">ATCC BAA-1237 / DSM 17374 / SPN1</strain>
    </source>
</reference>
<dbReference type="InterPro" id="IPR004839">
    <property type="entry name" value="Aminotransferase_I/II_large"/>
</dbReference>
<dbReference type="GO" id="GO:0010285">
    <property type="term" value="F:L,L-diaminopimelate aminotransferase activity"/>
    <property type="evidence" value="ECO:0007669"/>
    <property type="project" value="UniProtKB-UniRule"/>
</dbReference>
<dbReference type="InterPro" id="IPR019942">
    <property type="entry name" value="DapL/ALD1"/>
</dbReference>
<evidence type="ECO:0000256" key="4">
    <source>
        <dbReference type="ARBA" id="ARBA00018052"/>
    </source>
</evidence>
<proteinExistence type="inferred from homology"/>
<dbReference type="Gene3D" id="3.40.640.10">
    <property type="entry name" value="Type I PLP-dependent aspartate aminotransferase-like (Major domain)"/>
    <property type="match status" value="1"/>
</dbReference>
<reference evidence="12" key="1">
    <citation type="submission" date="2011-04" db="EMBL/GenBank/DDBJ databases">
        <title>The complete genome of Spirochaeta coccoides DSM 17374.</title>
        <authorList>
            <person name="Lucas S."/>
            <person name="Copeland A."/>
            <person name="Lapidus A."/>
            <person name="Bruce D."/>
            <person name="Goodwin L."/>
            <person name="Pitluck S."/>
            <person name="Peters L."/>
            <person name="Kyrpides N."/>
            <person name="Mavromatis K."/>
            <person name="Pagani I."/>
            <person name="Ivanova N."/>
            <person name="Ovchinnikova G."/>
            <person name="Lu M."/>
            <person name="Detter J.C."/>
            <person name="Tapia R."/>
            <person name="Han C."/>
            <person name="Land M."/>
            <person name="Hauser L."/>
            <person name="Markowitz V."/>
            <person name="Cheng J.-F."/>
            <person name="Hugenholtz P."/>
            <person name="Woyke T."/>
            <person name="Wu D."/>
            <person name="Spring S."/>
            <person name="Schroeder M."/>
            <person name="Brambilla E."/>
            <person name="Klenk H.-P."/>
            <person name="Eisen J.A."/>
        </authorList>
    </citation>
    <scope>NUCLEOTIDE SEQUENCE [LARGE SCALE GENOMIC DNA]</scope>
    <source>
        <strain evidence="12">ATCC BAA-1237 / DSM 17374 / SPN1</strain>
    </source>
</reference>
<dbReference type="HOGENOM" id="CLU_051433_0_0_12"/>
<keyword evidence="12" id="KW-1185">Reference proteome</keyword>
<feature type="binding site" evidence="9">
    <location>
        <position position="131"/>
    </location>
    <ligand>
        <name>pyridoxal 5'-phosphate</name>
        <dbReference type="ChEBI" id="CHEBI:597326"/>
    </ligand>
</feature>
<evidence type="ECO:0000259" key="10">
    <source>
        <dbReference type="Pfam" id="PF00155"/>
    </source>
</evidence>
<dbReference type="EMBL" id="CP002659">
    <property type="protein sequence ID" value="AEC02003.1"/>
    <property type="molecule type" value="Genomic_DNA"/>
</dbReference>
<dbReference type="Gene3D" id="3.90.1150.10">
    <property type="entry name" value="Aspartate Aminotransferase, domain 1"/>
    <property type="match status" value="1"/>
</dbReference>
<keyword evidence="6 9" id="KW-0808">Transferase</keyword>
<dbReference type="PANTHER" id="PTHR43144">
    <property type="entry name" value="AMINOTRANSFERASE"/>
    <property type="match status" value="1"/>
</dbReference>